<dbReference type="InterPro" id="IPR005587">
    <property type="entry name" value="UPF0304_YfbU"/>
</dbReference>
<sequence length="169" mass="20722">MQLTKKERLALVNQYLILEKLYPDDEEYYKKMRIALEKGYTRHYSENIRFIENEMTEAQCEEAIEVLRMHRELNWSYDDLEDKENVEKDDLKFSGYDLNDDLEAKYADYAKYYMHELNLYEDLRAENDYETYNTHRLMLNKYRRMLVIWRGTENPDRLTLQEIKDILSA</sequence>
<dbReference type="Pfam" id="PF03887">
    <property type="entry name" value="YfbU"/>
    <property type="match status" value="1"/>
</dbReference>
<dbReference type="InterPro" id="IPR023145">
    <property type="entry name" value="YfbU_helix-hairpin_sf"/>
</dbReference>
<protein>
    <recommendedName>
        <fullName evidence="3">YfbU family protein</fullName>
    </recommendedName>
</protein>
<evidence type="ECO:0000313" key="1">
    <source>
        <dbReference type="EMBL" id="OOR09229.1"/>
    </source>
</evidence>
<gene>
    <name evidence="1" type="ORF">BW897_28775</name>
</gene>
<dbReference type="InterPro" id="IPR023146">
    <property type="entry name" value="YfbU_alpha-helical_sf"/>
</dbReference>
<reference evidence="1 2" key="1">
    <citation type="submission" date="2017-01" db="EMBL/GenBank/DDBJ databases">
        <title>Bacillus cereus isolates.</title>
        <authorList>
            <person name="Beno S.M."/>
        </authorList>
    </citation>
    <scope>NUCLEOTIDE SEQUENCE [LARGE SCALE GENOMIC DNA]</scope>
    <source>
        <strain evidence="1 2">FSL H8-0485</strain>
    </source>
</reference>
<proteinExistence type="predicted"/>
<name>A0A1S9THM1_BACCE</name>
<organism evidence="1 2">
    <name type="scientific">Bacillus cereus</name>
    <dbReference type="NCBI Taxonomy" id="1396"/>
    <lineage>
        <taxon>Bacteria</taxon>
        <taxon>Bacillati</taxon>
        <taxon>Bacillota</taxon>
        <taxon>Bacilli</taxon>
        <taxon>Bacillales</taxon>
        <taxon>Bacillaceae</taxon>
        <taxon>Bacillus</taxon>
        <taxon>Bacillus cereus group</taxon>
    </lineage>
</organism>
<dbReference type="SUPFAM" id="SSF116960">
    <property type="entry name" value="YfbU-like"/>
    <property type="match status" value="1"/>
</dbReference>
<dbReference type="Proteomes" id="UP000190906">
    <property type="component" value="Unassembled WGS sequence"/>
</dbReference>
<dbReference type="Gene3D" id="1.10.3190.10">
    <property type="entry name" value="yfbu gene product, domain 2"/>
    <property type="match status" value="1"/>
</dbReference>
<dbReference type="NCBIfam" id="NF003936">
    <property type="entry name" value="PRK05445.1"/>
    <property type="match status" value="1"/>
</dbReference>
<dbReference type="EMBL" id="MUAJ01000054">
    <property type="protein sequence ID" value="OOR09229.1"/>
    <property type="molecule type" value="Genomic_DNA"/>
</dbReference>
<dbReference type="RefSeq" id="WP_078205597.1">
    <property type="nucleotide sequence ID" value="NZ_MUAJ01000054.1"/>
</dbReference>
<evidence type="ECO:0000313" key="2">
    <source>
        <dbReference type="Proteomes" id="UP000190906"/>
    </source>
</evidence>
<dbReference type="AlphaFoldDB" id="A0A1S9THM1"/>
<accession>A0A1S9THM1</accession>
<evidence type="ECO:0008006" key="3">
    <source>
        <dbReference type="Google" id="ProtNLM"/>
    </source>
</evidence>
<dbReference type="Gene3D" id="1.10.287.680">
    <property type="entry name" value="Helix hairpin bin"/>
    <property type="match status" value="1"/>
</dbReference>
<comment type="caution">
    <text evidence="1">The sequence shown here is derived from an EMBL/GenBank/DDBJ whole genome shotgun (WGS) entry which is preliminary data.</text>
</comment>